<feature type="compositionally biased region" description="Basic residues" evidence="1">
    <location>
        <begin position="91"/>
        <end position="101"/>
    </location>
</feature>
<evidence type="ECO:0000313" key="2">
    <source>
        <dbReference type="EMBL" id="JAR90836.1"/>
    </source>
</evidence>
<name>A0A147BJ96_IXORI</name>
<evidence type="ECO:0000256" key="1">
    <source>
        <dbReference type="SAM" id="MobiDB-lite"/>
    </source>
</evidence>
<dbReference type="EMBL" id="GEGO01004568">
    <property type="protein sequence ID" value="JAR90836.1"/>
    <property type="molecule type" value="Transcribed_RNA"/>
</dbReference>
<organism evidence="2">
    <name type="scientific">Ixodes ricinus</name>
    <name type="common">Common tick</name>
    <name type="synonym">Acarus ricinus</name>
    <dbReference type="NCBI Taxonomy" id="34613"/>
    <lineage>
        <taxon>Eukaryota</taxon>
        <taxon>Metazoa</taxon>
        <taxon>Ecdysozoa</taxon>
        <taxon>Arthropoda</taxon>
        <taxon>Chelicerata</taxon>
        <taxon>Arachnida</taxon>
        <taxon>Acari</taxon>
        <taxon>Parasitiformes</taxon>
        <taxon>Ixodida</taxon>
        <taxon>Ixodoidea</taxon>
        <taxon>Ixodidae</taxon>
        <taxon>Ixodinae</taxon>
        <taxon>Ixodes</taxon>
    </lineage>
</organism>
<reference evidence="2" key="1">
    <citation type="journal article" date="2018" name="PLoS Negl. Trop. Dis.">
        <title>Sialome diversity of ticks revealed by RNAseq of single tick salivary glands.</title>
        <authorList>
            <person name="Perner J."/>
            <person name="Kropackova S."/>
            <person name="Kopacek P."/>
            <person name="Ribeiro J.M."/>
        </authorList>
    </citation>
    <scope>NUCLEOTIDE SEQUENCE</scope>
    <source>
        <strain evidence="2">Siblings of single egg batch collected in Ceske Budejovice</strain>
        <tissue evidence="2">Salivary glands</tissue>
    </source>
</reference>
<proteinExistence type="predicted"/>
<feature type="region of interest" description="Disordered" evidence="1">
    <location>
        <begin position="91"/>
        <end position="110"/>
    </location>
</feature>
<dbReference type="AlphaFoldDB" id="A0A147BJ96"/>
<feature type="region of interest" description="Disordered" evidence="1">
    <location>
        <begin position="31"/>
        <end position="51"/>
    </location>
</feature>
<accession>A0A147BJ96</accession>
<protein>
    <submittedName>
        <fullName evidence="2">Uncharacterized protein</fullName>
    </submittedName>
</protein>
<sequence>MAARAAGGHGSGVPGLPAGRLLPVGVAVPSAAQGHRAPQEPEAQDQGKTPDHRETALLRLCRPAYQDLTCGHDVRCAGRRRSLHSLFLPRSAKHRRRRRRGLGPAGAAGTSLRSWLRSGGTAAAPAAVAVPRRPPMPLSAVPVGRGTLAAVVAGAAGLRGLRALRQCIWHQRWLFGVRAQDARL</sequence>